<dbReference type="InterPro" id="IPR050109">
    <property type="entry name" value="HTH-type_TetR-like_transc_reg"/>
</dbReference>
<dbReference type="InterPro" id="IPR036271">
    <property type="entry name" value="Tet_transcr_reg_TetR-rel_C_sf"/>
</dbReference>
<dbReference type="PANTHER" id="PTHR30055:SF226">
    <property type="entry name" value="HTH-TYPE TRANSCRIPTIONAL REGULATOR PKSA"/>
    <property type="match status" value="1"/>
</dbReference>
<keyword evidence="4" id="KW-1185">Reference proteome</keyword>
<sequence>MTDGAPRAPARPTPARRAPAWGADLPGSEEQARNRLLDAAERCYAELGVRRTRMSDIADRAGVHRRTVYSYFPSKDAVLEACFMRAEAQAMAAGARCFDTDEPFLTQLANAVLISVRICRESPSMRLLLADDGNRPMHIAARSEAWRARLTKGFGHLLAEAVAAGEVRDDVPVDTLAHWVARIAFSLLAEPGRPQDGGDEGLVHAFLARCLQP</sequence>
<dbReference type="PRINTS" id="PR00455">
    <property type="entry name" value="HTHTETR"/>
</dbReference>
<dbReference type="SUPFAM" id="SSF48498">
    <property type="entry name" value="Tetracyclin repressor-like, C-terminal domain"/>
    <property type="match status" value="1"/>
</dbReference>
<organism evidence="3 4">
    <name type="scientific">Mycolicibacterium hassiacum (strain DSM 44199 / CIP 105218 / JCM 12690 / 3849)</name>
    <name type="common">Mycobacterium hassiacum</name>
    <dbReference type="NCBI Taxonomy" id="1122247"/>
    <lineage>
        <taxon>Bacteria</taxon>
        <taxon>Bacillati</taxon>
        <taxon>Actinomycetota</taxon>
        <taxon>Actinomycetes</taxon>
        <taxon>Mycobacteriales</taxon>
        <taxon>Mycobacteriaceae</taxon>
        <taxon>Mycolicibacterium</taxon>
    </lineage>
</organism>
<feature type="region of interest" description="Disordered" evidence="2">
    <location>
        <begin position="1"/>
        <end position="27"/>
    </location>
</feature>
<dbReference type="GO" id="GO:0000976">
    <property type="term" value="F:transcription cis-regulatory region binding"/>
    <property type="evidence" value="ECO:0007669"/>
    <property type="project" value="TreeGrafter"/>
</dbReference>
<dbReference type="SUPFAM" id="SSF46689">
    <property type="entry name" value="Homeodomain-like"/>
    <property type="match status" value="1"/>
</dbReference>
<dbReference type="STRING" id="1122247.GCA_000379865_03966"/>
<dbReference type="AlphaFoldDB" id="K5BHK1"/>
<dbReference type="InterPro" id="IPR009057">
    <property type="entry name" value="Homeodomain-like_sf"/>
</dbReference>
<dbReference type="eggNOG" id="COG1309">
    <property type="taxonomic scope" value="Bacteria"/>
</dbReference>
<dbReference type="Proteomes" id="UP000006265">
    <property type="component" value="Unassembled WGS sequence"/>
</dbReference>
<dbReference type="GO" id="GO:0003700">
    <property type="term" value="F:DNA-binding transcription factor activity"/>
    <property type="evidence" value="ECO:0007669"/>
    <property type="project" value="TreeGrafter"/>
</dbReference>
<evidence type="ECO:0000313" key="4">
    <source>
        <dbReference type="Proteomes" id="UP000006265"/>
    </source>
</evidence>
<proteinExistence type="predicted"/>
<gene>
    <name evidence="3" type="ORF">C731_1116</name>
</gene>
<dbReference type="Gene3D" id="1.10.357.10">
    <property type="entry name" value="Tetracycline Repressor, domain 2"/>
    <property type="match status" value="1"/>
</dbReference>
<accession>K5BHK1</accession>
<comment type="caution">
    <text evidence="3">The sequence shown here is derived from an EMBL/GenBank/DDBJ whole genome shotgun (WGS) entry which is preliminary data.</text>
</comment>
<reference evidence="3 4" key="1">
    <citation type="journal article" date="2012" name="J. Bacteriol.">
        <title>Genome sequence of Mycobacterium hassiacum DSM 44199, a rare source of heat-stable mycobacterial proteins.</title>
        <authorList>
            <person name="Tiago I."/>
            <person name="Maranha A."/>
            <person name="Mendes V."/>
            <person name="Alarico S."/>
            <person name="Moynihan P.J."/>
            <person name="Clarke A.J."/>
            <person name="Macedo-Ribeiro S."/>
            <person name="Pereira P.J."/>
            <person name="Empadinhas N."/>
        </authorList>
    </citation>
    <scope>NUCLEOTIDE SEQUENCE [LARGE SCALE GENOMIC DNA]</scope>
    <source>
        <strain evidence="4">DSM 44199 / CIP 105218 / JCM 12690 / 3849</strain>
    </source>
</reference>
<evidence type="ECO:0000256" key="2">
    <source>
        <dbReference type="SAM" id="MobiDB-lite"/>
    </source>
</evidence>
<feature type="compositionally biased region" description="Low complexity" evidence="2">
    <location>
        <begin position="1"/>
        <end position="20"/>
    </location>
</feature>
<dbReference type="OrthoDB" id="3472818at2"/>
<dbReference type="PATRIC" id="fig|1122247.3.peg.1074"/>
<evidence type="ECO:0000313" key="3">
    <source>
        <dbReference type="EMBL" id="EKF24941.1"/>
    </source>
</evidence>
<dbReference type="InterPro" id="IPR001647">
    <property type="entry name" value="HTH_TetR"/>
</dbReference>
<dbReference type="PROSITE" id="PS50977">
    <property type="entry name" value="HTH_TETR_2"/>
    <property type="match status" value="1"/>
</dbReference>
<protein>
    <submittedName>
        <fullName evidence="3">Bacterial regulatory s, tetR family protein</fullName>
    </submittedName>
</protein>
<dbReference type="RefSeq" id="WP_005625473.1">
    <property type="nucleotide sequence ID" value="NZ_AMRA01000027.1"/>
</dbReference>
<dbReference type="EMBL" id="AMRA01000027">
    <property type="protein sequence ID" value="EKF24941.1"/>
    <property type="molecule type" value="Genomic_DNA"/>
</dbReference>
<name>K5BHK1_MYCHD</name>
<dbReference type="Pfam" id="PF00440">
    <property type="entry name" value="TetR_N"/>
    <property type="match status" value="1"/>
</dbReference>
<evidence type="ECO:0000256" key="1">
    <source>
        <dbReference type="ARBA" id="ARBA00023125"/>
    </source>
</evidence>
<dbReference type="PANTHER" id="PTHR30055">
    <property type="entry name" value="HTH-TYPE TRANSCRIPTIONAL REGULATOR RUTR"/>
    <property type="match status" value="1"/>
</dbReference>
<dbReference type="Gene3D" id="1.10.10.60">
    <property type="entry name" value="Homeodomain-like"/>
    <property type="match status" value="1"/>
</dbReference>
<keyword evidence="1" id="KW-0238">DNA-binding</keyword>